<organism evidence="2 3">
    <name type="scientific">Faecalicatena contorta</name>
    <dbReference type="NCBI Taxonomy" id="39482"/>
    <lineage>
        <taxon>Bacteria</taxon>
        <taxon>Bacillati</taxon>
        <taxon>Bacillota</taxon>
        <taxon>Clostridia</taxon>
        <taxon>Lachnospirales</taxon>
        <taxon>Lachnospiraceae</taxon>
        <taxon>Faecalicatena</taxon>
    </lineage>
</organism>
<dbReference type="AlphaFoldDB" id="A0A316A045"/>
<keyword evidence="3" id="KW-1185">Reference proteome</keyword>
<protein>
    <submittedName>
        <fullName evidence="2">Uncharacterized protein</fullName>
    </submittedName>
</protein>
<feature type="transmembrane region" description="Helical" evidence="1">
    <location>
        <begin position="12"/>
        <end position="34"/>
    </location>
</feature>
<dbReference type="OrthoDB" id="1933061at2"/>
<evidence type="ECO:0000313" key="2">
    <source>
        <dbReference type="EMBL" id="SUQ13470.1"/>
    </source>
</evidence>
<dbReference type="RefSeq" id="WP_109709457.1">
    <property type="nucleotide sequence ID" value="NZ_QGDS01000003.1"/>
</dbReference>
<dbReference type="Proteomes" id="UP000254051">
    <property type="component" value="Unassembled WGS sequence"/>
</dbReference>
<sequence>MIAKNNEEKRNQIWKTVMTVSTVLIIIIATFFVIKLFTANPLEGRWSHEDSNLVMSIIGNDTAVLEWPGEFEDADVSVTTKYNIDKETKTFTLHVSEEAVRQAADSSDGAVTSDSLESVAGMMEGTYDYNIENRVLILTDREYGEQMIFDKK</sequence>
<keyword evidence="1" id="KW-1133">Transmembrane helix</keyword>
<gene>
    <name evidence="2" type="ORF">SAMN05216529_103200</name>
</gene>
<reference evidence="3" key="1">
    <citation type="submission" date="2017-07" db="EMBL/GenBank/DDBJ databases">
        <authorList>
            <person name="Varghese N."/>
            <person name="Submissions S."/>
        </authorList>
    </citation>
    <scope>NUCLEOTIDE SEQUENCE [LARGE SCALE GENOMIC DNA]</scope>
    <source>
        <strain evidence="3">NLAE-zl-C134</strain>
    </source>
</reference>
<evidence type="ECO:0000256" key="1">
    <source>
        <dbReference type="SAM" id="Phobius"/>
    </source>
</evidence>
<keyword evidence="1" id="KW-0812">Transmembrane</keyword>
<proteinExistence type="predicted"/>
<keyword evidence="1" id="KW-0472">Membrane</keyword>
<name>A0A316A045_9FIRM</name>
<evidence type="ECO:0000313" key="3">
    <source>
        <dbReference type="Proteomes" id="UP000254051"/>
    </source>
</evidence>
<dbReference type="EMBL" id="UHJJ01000003">
    <property type="protein sequence ID" value="SUQ13470.1"/>
    <property type="molecule type" value="Genomic_DNA"/>
</dbReference>
<accession>A0A316A045</accession>